<evidence type="ECO:0000256" key="1">
    <source>
        <dbReference type="SAM" id="SignalP"/>
    </source>
</evidence>
<dbReference type="Proteomes" id="UP001597497">
    <property type="component" value="Unassembled WGS sequence"/>
</dbReference>
<name>A0ABW5R8X5_9BACL</name>
<dbReference type="RefSeq" id="WP_379928917.1">
    <property type="nucleotide sequence ID" value="NZ_JBHUMM010000010.1"/>
</dbReference>
<keyword evidence="1" id="KW-0732">Signal</keyword>
<evidence type="ECO:0000313" key="2">
    <source>
        <dbReference type="EMBL" id="MFD2671453.1"/>
    </source>
</evidence>
<proteinExistence type="predicted"/>
<reference evidence="3" key="1">
    <citation type="journal article" date="2019" name="Int. J. Syst. Evol. Microbiol.">
        <title>The Global Catalogue of Microorganisms (GCM) 10K type strain sequencing project: providing services to taxonomists for standard genome sequencing and annotation.</title>
        <authorList>
            <consortium name="The Broad Institute Genomics Platform"/>
            <consortium name="The Broad Institute Genome Sequencing Center for Infectious Disease"/>
            <person name="Wu L."/>
            <person name="Ma J."/>
        </authorList>
    </citation>
    <scope>NUCLEOTIDE SEQUENCE [LARGE SCALE GENOMIC DNA]</scope>
    <source>
        <strain evidence="3">KCTC 33676</strain>
    </source>
</reference>
<evidence type="ECO:0000313" key="3">
    <source>
        <dbReference type="Proteomes" id="UP001597497"/>
    </source>
</evidence>
<comment type="caution">
    <text evidence="2">The sequence shown here is derived from an EMBL/GenBank/DDBJ whole genome shotgun (WGS) entry which is preliminary data.</text>
</comment>
<feature type="signal peptide" evidence="1">
    <location>
        <begin position="1"/>
        <end position="21"/>
    </location>
</feature>
<sequence>MKKTLFVLLILSLLMSVSVSAESNNFESSYTTDNSILSGIEVSPGLFKLDQLPSEKQEEIKNRSEIVSNYLLQMSVKRTKLNKINENVSLKKDNNITFKEMIQIESLQSEINTIETQLEEMGINKIQPEKKSVTILSSSSSDIKKDFHQLYYDSQLGLHLFEGHLIWKNDNYSDDVSICPAPFHGCTLDIGGVDGFGLESLNRQISIIENTDRFYLLGSDLSTTYNLSTSGSSRDYSPYGLGWKFQDWYDYDVFGPEQYNAYKMMGWYYFTFPDGNPSPNTTLSFTLHYGKTWYNTSVNSFSFGPGTIGIGFSSNNNRWDQEFNVNYQF</sequence>
<evidence type="ECO:0008006" key="4">
    <source>
        <dbReference type="Google" id="ProtNLM"/>
    </source>
</evidence>
<protein>
    <recommendedName>
        <fullName evidence="4">DUF3373 family protein</fullName>
    </recommendedName>
</protein>
<feature type="chain" id="PRO_5046598050" description="DUF3373 family protein" evidence="1">
    <location>
        <begin position="22"/>
        <end position="329"/>
    </location>
</feature>
<accession>A0ABW5R8X5</accession>
<keyword evidence="3" id="KW-1185">Reference proteome</keyword>
<dbReference type="EMBL" id="JBHUMM010000010">
    <property type="protein sequence ID" value="MFD2671453.1"/>
    <property type="molecule type" value="Genomic_DNA"/>
</dbReference>
<gene>
    <name evidence="2" type="ORF">ACFSUC_07510</name>
</gene>
<organism evidence="2 3">
    <name type="scientific">Marinicrinis sediminis</name>
    <dbReference type="NCBI Taxonomy" id="1652465"/>
    <lineage>
        <taxon>Bacteria</taxon>
        <taxon>Bacillati</taxon>
        <taxon>Bacillota</taxon>
        <taxon>Bacilli</taxon>
        <taxon>Bacillales</taxon>
        <taxon>Paenibacillaceae</taxon>
    </lineage>
</organism>